<keyword evidence="6 8" id="KW-1133">Transmembrane helix</keyword>
<evidence type="ECO:0000256" key="5">
    <source>
        <dbReference type="ARBA" id="ARBA00022692"/>
    </source>
</evidence>
<evidence type="ECO:0000256" key="8">
    <source>
        <dbReference type="RuleBase" id="RU363064"/>
    </source>
</evidence>
<dbReference type="Proteomes" id="UP000199208">
    <property type="component" value="Unassembled WGS sequence"/>
</dbReference>
<feature type="transmembrane region" description="Helical" evidence="8">
    <location>
        <begin position="370"/>
        <end position="392"/>
    </location>
</feature>
<evidence type="ECO:0000256" key="4">
    <source>
        <dbReference type="ARBA" id="ARBA00022475"/>
    </source>
</evidence>
<feature type="transmembrane region" description="Helical" evidence="8">
    <location>
        <begin position="82"/>
        <end position="107"/>
    </location>
</feature>
<evidence type="ECO:0000256" key="2">
    <source>
        <dbReference type="ARBA" id="ARBA00009261"/>
    </source>
</evidence>
<dbReference type="PROSITE" id="PS00873">
    <property type="entry name" value="NA_ALANINE_SYMP"/>
    <property type="match status" value="1"/>
</dbReference>
<keyword evidence="4 8" id="KW-1003">Cell membrane</keyword>
<feature type="transmembrane region" description="Helical" evidence="8">
    <location>
        <begin position="197"/>
        <end position="218"/>
    </location>
</feature>
<feature type="transmembrane region" description="Helical" evidence="8">
    <location>
        <begin position="166"/>
        <end position="185"/>
    </location>
</feature>
<dbReference type="PANTHER" id="PTHR30330:SF3">
    <property type="entry name" value="TRANSCRIPTIONAL REGULATOR, LRP FAMILY"/>
    <property type="match status" value="1"/>
</dbReference>
<name>A0A1G5RUQ1_9FIRM</name>
<comment type="similarity">
    <text evidence="2 8">Belongs to the alanine or glycine:cation symporter (AGCS) (TC 2.A.25) family.</text>
</comment>
<keyword evidence="3 8" id="KW-0813">Transport</keyword>
<evidence type="ECO:0000256" key="7">
    <source>
        <dbReference type="ARBA" id="ARBA00023136"/>
    </source>
</evidence>
<keyword evidence="10" id="KW-1185">Reference proteome</keyword>
<evidence type="ECO:0000256" key="3">
    <source>
        <dbReference type="ARBA" id="ARBA00022448"/>
    </source>
</evidence>
<accession>A0A1G5RUQ1</accession>
<dbReference type="InterPro" id="IPR001463">
    <property type="entry name" value="Na/Ala_symport"/>
</dbReference>
<dbReference type="PANTHER" id="PTHR30330">
    <property type="entry name" value="AGSS FAMILY TRANSPORTER, SODIUM-ALANINE"/>
    <property type="match status" value="1"/>
</dbReference>
<proteinExistence type="inferred from homology"/>
<dbReference type="AlphaFoldDB" id="A0A1G5RUQ1"/>
<keyword evidence="8" id="KW-0769">Symport</keyword>
<evidence type="ECO:0000313" key="10">
    <source>
        <dbReference type="Proteomes" id="UP000199208"/>
    </source>
</evidence>
<evidence type="ECO:0000313" key="9">
    <source>
        <dbReference type="EMBL" id="SCZ77637.1"/>
    </source>
</evidence>
<keyword evidence="7 8" id="KW-0472">Membrane</keyword>
<sequence length="429" mass="46050">MAALIGVGCLYTVMTGFVQFRQIPFIVREVFLQPILQRKEKKKSTSVTITSFQALCTSVGSIVGSGNIVGVSTAILSGGPGALFWMWLAAIVGMATKYGEIVLGLHYQKKDSLGRVMGGPMYYIEKGLSCRWLGVVAAVLLFAQNLGGTLIQSNTIANVMQDKFWVSEWMTGIMLALIMSIIAAGGLKRLAKVAARIVPFMALLYVSGGMIVIIMNAAKIPDVFISIIEGAFSIKAGIGGVAGFSLKEAMRYGVSRGLYSNEAGEGSAAVIHASVTVDHPSRQAVYGIVDVFIDTMVICSITGFVILLTGVHNTVVNPSLLTATAFGTFAPWMSFIVSVSLILFAGTSLMSQWYFGHVSLLYLANEDAAWIYRFLFPVAIAIGSVSSIKLVWLIQDCALGLLIIPNLIALTILSPEVRRLSNDFFKKAA</sequence>
<dbReference type="EMBL" id="FMWL01000003">
    <property type="protein sequence ID" value="SCZ77637.1"/>
    <property type="molecule type" value="Genomic_DNA"/>
</dbReference>
<evidence type="ECO:0000256" key="6">
    <source>
        <dbReference type="ARBA" id="ARBA00022989"/>
    </source>
</evidence>
<organism evidence="9 10">
    <name type="scientific">Acidaminobacter hydrogenoformans DSM 2784</name>
    <dbReference type="NCBI Taxonomy" id="1120920"/>
    <lineage>
        <taxon>Bacteria</taxon>
        <taxon>Bacillati</taxon>
        <taxon>Bacillota</taxon>
        <taxon>Clostridia</taxon>
        <taxon>Peptostreptococcales</taxon>
        <taxon>Acidaminobacteraceae</taxon>
        <taxon>Acidaminobacter</taxon>
    </lineage>
</organism>
<feature type="transmembrane region" description="Helical" evidence="8">
    <location>
        <begin position="47"/>
        <end position="76"/>
    </location>
</feature>
<feature type="transmembrane region" description="Helical" evidence="8">
    <location>
        <begin position="284"/>
        <end position="309"/>
    </location>
</feature>
<comment type="subcellular location">
    <subcellularLocation>
        <location evidence="1 8">Cell membrane</location>
        <topology evidence="1 8">Multi-pass membrane protein</topology>
    </subcellularLocation>
</comment>
<protein>
    <submittedName>
        <fullName evidence="9">Alanine or glycine:cation symporter, AGCS family</fullName>
    </submittedName>
</protein>
<feature type="transmembrane region" description="Helical" evidence="8">
    <location>
        <begin position="398"/>
        <end position="417"/>
    </location>
</feature>
<feature type="transmembrane region" description="Helical" evidence="8">
    <location>
        <begin position="329"/>
        <end position="349"/>
    </location>
</feature>
<reference evidence="9 10" key="1">
    <citation type="submission" date="2016-10" db="EMBL/GenBank/DDBJ databases">
        <authorList>
            <person name="de Groot N.N."/>
        </authorList>
    </citation>
    <scope>NUCLEOTIDE SEQUENCE [LARGE SCALE GENOMIC DNA]</scope>
    <source>
        <strain evidence="9 10">DSM 2784</strain>
    </source>
</reference>
<feature type="transmembrane region" description="Helical" evidence="8">
    <location>
        <begin position="224"/>
        <end position="246"/>
    </location>
</feature>
<dbReference type="Gene3D" id="1.20.1740.10">
    <property type="entry name" value="Amino acid/polyamine transporter I"/>
    <property type="match status" value="1"/>
</dbReference>
<dbReference type="GO" id="GO:0005283">
    <property type="term" value="F:amino acid:sodium symporter activity"/>
    <property type="evidence" value="ECO:0007669"/>
    <property type="project" value="InterPro"/>
</dbReference>
<dbReference type="PRINTS" id="PR00175">
    <property type="entry name" value="NAALASMPORT"/>
</dbReference>
<dbReference type="GO" id="GO:0005886">
    <property type="term" value="C:plasma membrane"/>
    <property type="evidence" value="ECO:0007669"/>
    <property type="project" value="UniProtKB-SubCell"/>
</dbReference>
<dbReference type="Pfam" id="PF01235">
    <property type="entry name" value="Na_Ala_symp"/>
    <property type="match status" value="1"/>
</dbReference>
<feature type="transmembrane region" description="Helical" evidence="8">
    <location>
        <begin position="128"/>
        <end position="146"/>
    </location>
</feature>
<dbReference type="NCBIfam" id="TIGR00835">
    <property type="entry name" value="agcS"/>
    <property type="match status" value="1"/>
</dbReference>
<gene>
    <name evidence="9" type="ORF">SAMN03080599_00835</name>
</gene>
<evidence type="ECO:0000256" key="1">
    <source>
        <dbReference type="ARBA" id="ARBA00004651"/>
    </source>
</evidence>
<keyword evidence="5 8" id="KW-0812">Transmembrane</keyword>